<evidence type="ECO:0000313" key="4">
    <source>
        <dbReference type="Proteomes" id="UP000799779"/>
    </source>
</evidence>
<name>A0A6A5WY38_9PLEO</name>
<evidence type="ECO:0000313" key="3">
    <source>
        <dbReference type="EMBL" id="KAF2006517.1"/>
    </source>
</evidence>
<dbReference type="AlphaFoldDB" id="A0A6A5WY38"/>
<keyword evidence="2" id="KW-1133">Transmembrane helix</keyword>
<proteinExistence type="predicted"/>
<feature type="transmembrane region" description="Helical" evidence="2">
    <location>
        <begin position="55"/>
        <end position="79"/>
    </location>
</feature>
<accession>A0A6A5WY38</accession>
<dbReference type="EMBL" id="ML977559">
    <property type="protein sequence ID" value="KAF2006517.1"/>
    <property type="molecule type" value="Genomic_DNA"/>
</dbReference>
<evidence type="ECO:0000256" key="2">
    <source>
        <dbReference type="SAM" id="Phobius"/>
    </source>
</evidence>
<reference evidence="3" key="1">
    <citation type="journal article" date="2020" name="Stud. Mycol.">
        <title>101 Dothideomycetes genomes: a test case for predicting lifestyles and emergence of pathogens.</title>
        <authorList>
            <person name="Haridas S."/>
            <person name="Albert R."/>
            <person name="Binder M."/>
            <person name="Bloem J."/>
            <person name="Labutti K."/>
            <person name="Salamov A."/>
            <person name="Andreopoulos B."/>
            <person name="Baker S."/>
            <person name="Barry K."/>
            <person name="Bills G."/>
            <person name="Bluhm B."/>
            <person name="Cannon C."/>
            <person name="Castanera R."/>
            <person name="Culley D."/>
            <person name="Daum C."/>
            <person name="Ezra D."/>
            <person name="Gonzalez J."/>
            <person name="Henrissat B."/>
            <person name="Kuo A."/>
            <person name="Liang C."/>
            <person name="Lipzen A."/>
            <person name="Lutzoni F."/>
            <person name="Magnuson J."/>
            <person name="Mondo S."/>
            <person name="Nolan M."/>
            <person name="Ohm R."/>
            <person name="Pangilinan J."/>
            <person name="Park H.-J."/>
            <person name="Ramirez L."/>
            <person name="Alfaro M."/>
            <person name="Sun H."/>
            <person name="Tritt A."/>
            <person name="Yoshinaga Y."/>
            <person name="Zwiers L.-H."/>
            <person name="Turgeon B."/>
            <person name="Goodwin S."/>
            <person name="Spatafora J."/>
            <person name="Crous P."/>
            <person name="Grigoriev I."/>
        </authorList>
    </citation>
    <scope>NUCLEOTIDE SEQUENCE</scope>
    <source>
        <strain evidence="3">CBS 123094</strain>
    </source>
</reference>
<organism evidence="3 4">
    <name type="scientific">Amniculicola lignicola CBS 123094</name>
    <dbReference type="NCBI Taxonomy" id="1392246"/>
    <lineage>
        <taxon>Eukaryota</taxon>
        <taxon>Fungi</taxon>
        <taxon>Dikarya</taxon>
        <taxon>Ascomycota</taxon>
        <taxon>Pezizomycotina</taxon>
        <taxon>Dothideomycetes</taxon>
        <taxon>Pleosporomycetidae</taxon>
        <taxon>Pleosporales</taxon>
        <taxon>Amniculicolaceae</taxon>
        <taxon>Amniculicola</taxon>
    </lineage>
</organism>
<keyword evidence="2" id="KW-0472">Membrane</keyword>
<protein>
    <submittedName>
        <fullName evidence="3">Uncharacterized protein</fullName>
    </submittedName>
</protein>
<feature type="compositionally biased region" description="Low complexity" evidence="1">
    <location>
        <begin position="24"/>
        <end position="34"/>
    </location>
</feature>
<keyword evidence="2" id="KW-0812">Transmembrane</keyword>
<evidence type="ECO:0000256" key="1">
    <source>
        <dbReference type="SAM" id="MobiDB-lite"/>
    </source>
</evidence>
<dbReference type="Proteomes" id="UP000799779">
    <property type="component" value="Unassembled WGS sequence"/>
</dbReference>
<sequence length="86" mass="9193">MTSVGIGRSLFPPSASKRPRAQASSLPPLLNNHSSPPTHADFPCDLNALLPLRSVFCFLASGIALRLFVSLRVLAFSFASNLLLLS</sequence>
<keyword evidence="4" id="KW-1185">Reference proteome</keyword>
<gene>
    <name evidence="3" type="ORF">P154DRAFT_517592</name>
</gene>
<feature type="region of interest" description="Disordered" evidence="1">
    <location>
        <begin position="1"/>
        <end position="34"/>
    </location>
</feature>